<name>A0ABV5YKL0_9ACTN</name>
<protein>
    <submittedName>
        <fullName evidence="1">Uncharacterized protein</fullName>
    </submittedName>
</protein>
<proteinExistence type="predicted"/>
<comment type="caution">
    <text evidence="1">The sequence shown here is derived from an EMBL/GenBank/DDBJ whole genome shotgun (WGS) entry which is preliminary data.</text>
</comment>
<reference evidence="1 2" key="1">
    <citation type="submission" date="2024-09" db="EMBL/GenBank/DDBJ databases">
        <authorList>
            <person name="Sun Q."/>
            <person name="Mori K."/>
        </authorList>
    </citation>
    <scope>NUCLEOTIDE SEQUENCE [LARGE SCALE GENOMIC DNA]</scope>
    <source>
        <strain evidence="1 2">TBRC 0563</strain>
    </source>
</reference>
<evidence type="ECO:0000313" key="2">
    <source>
        <dbReference type="Proteomes" id="UP001589627"/>
    </source>
</evidence>
<accession>A0ABV5YKL0</accession>
<evidence type="ECO:0000313" key="1">
    <source>
        <dbReference type="EMBL" id="MFB9835590.1"/>
    </source>
</evidence>
<organism evidence="1 2">
    <name type="scientific">Actinoallomurus acaciae</name>
    <dbReference type="NCBI Taxonomy" id="502577"/>
    <lineage>
        <taxon>Bacteria</taxon>
        <taxon>Bacillati</taxon>
        <taxon>Actinomycetota</taxon>
        <taxon>Actinomycetes</taxon>
        <taxon>Streptosporangiales</taxon>
        <taxon>Thermomonosporaceae</taxon>
        <taxon>Actinoallomurus</taxon>
    </lineage>
</organism>
<sequence length="544" mass="61418">MAHNDVRLIVVEEFIPVDNVDSMLGVTQRLLQAMSGQTATAAENLKRAMVWMAKYIAPTSEFWDWPYIEGSFDNQTRLRVNFIGLGWIVGCARRFSSHDSVDPHHVERELIDELDKVMTGVTLEATARLKSTPWTDDEIKAAKEFLLANGLSIVTATGEQSIDLGQIRLVLDDGERIVVQNGISKTIGDDTRKLLLKVKEWANRDQRFEGADWCAYKRRRLTHVLKEVDPADLPPTPEDLAFSDEQSGLYPRRDRDGYDLIAEAGGTGAAFASLVFPNYPYHAGILDPRVVVRVQAAASEDTVNDLLNYVSYLWVNHYTRIWRYLEFEDQFAYATDVRRVKELDDQDLDLFRRRALRIEELRSRIELLNRIDAGDISAFKPRHEAFVFSPGGAGSTSSAERLRTALIPSTITQLTVDPLLAAPGVLKDAGDELARSFNIFTQAASLRMQRVVQLLQALFIVAAVAQVLSLIPLAEIIEAVYANTITERSWYNGISHFRTSISWLNSIDVSLTVIRAALLVGLSFVTFKVTRQRHVRELLKRWLQ</sequence>
<keyword evidence="2" id="KW-1185">Reference proteome</keyword>
<dbReference type="RefSeq" id="WP_378207395.1">
    <property type="nucleotide sequence ID" value="NZ_JBHLZP010000212.1"/>
</dbReference>
<dbReference type="EMBL" id="JBHLZP010000212">
    <property type="protein sequence ID" value="MFB9835590.1"/>
    <property type="molecule type" value="Genomic_DNA"/>
</dbReference>
<dbReference type="Proteomes" id="UP001589627">
    <property type="component" value="Unassembled WGS sequence"/>
</dbReference>
<gene>
    <name evidence="1" type="ORF">ACFFNX_25745</name>
</gene>